<organism evidence="1 2">
    <name type="scientific">Flavobacterium jumunjinense</name>
    <dbReference type="NCBI Taxonomy" id="998845"/>
    <lineage>
        <taxon>Bacteria</taxon>
        <taxon>Pseudomonadati</taxon>
        <taxon>Bacteroidota</taxon>
        <taxon>Flavobacteriia</taxon>
        <taxon>Flavobacteriales</taxon>
        <taxon>Flavobacteriaceae</taxon>
        <taxon>Flavobacterium</taxon>
    </lineage>
</organism>
<evidence type="ECO:0008006" key="3">
    <source>
        <dbReference type="Google" id="ProtNLM"/>
    </source>
</evidence>
<sequence>MKILLITSLIAISNLMTFLTVDVKSFSTESSIVREKFSEVSLETLPQVVYSAFKKAYPDGKLVKAFINTKEEYKLEVVIEGADKKLFVSSAGNWIHK</sequence>
<name>A0ABV5GLX7_9FLAO</name>
<protein>
    <recommendedName>
        <fullName evidence="3">Beta-lactamase-inhibitor-like PepSY-like domain-containing protein</fullName>
    </recommendedName>
</protein>
<gene>
    <name evidence="1" type="ORF">ACFFVF_07600</name>
</gene>
<evidence type="ECO:0000313" key="2">
    <source>
        <dbReference type="Proteomes" id="UP001589607"/>
    </source>
</evidence>
<dbReference type="Proteomes" id="UP001589607">
    <property type="component" value="Unassembled WGS sequence"/>
</dbReference>
<evidence type="ECO:0000313" key="1">
    <source>
        <dbReference type="EMBL" id="MFB9096372.1"/>
    </source>
</evidence>
<proteinExistence type="predicted"/>
<accession>A0ABV5GLX7</accession>
<dbReference type="SUPFAM" id="SSF160574">
    <property type="entry name" value="BT0923-like"/>
    <property type="match status" value="1"/>
</dbReference>
<comment type="caution">
    <text evidence="1">The sequence shown here is derived from an EMBL/GenBank/DDBJ whole genome shotgun (WGS) entry which is preliminary data.</text>
</comment>
<dbReference type="RefSeq" id="WP_236457562.1">
    <property type="nucleotide sequence ID" value="NZ_CBCSGE010000029.1"/>
</dbReference>
<keyword evidence="2" id="KW-1185">Reference proteome</keyword>
<reference evidence="1 2" key="1">
    <citation type="submission" date="2024-09" db="EMBL/GenBank/DDBJ databases">
        <authorList>
            <person name="Sun Q."/>
            <person name="Mori K."/>
        </authorList>
    </citation>
    <scope>NUCLEOTIDE SEQUENCE [LARGE SCALE GENOMIC DNA]</scope>
    <source>
        <strain evidence="1 2">CECT 7955</strain>
    </source>
</reference>
<dbReference type="EMBL" id="JBHMEY010000017">
    <property type="protein sequence ID" value="MFB9096372.1"/>
    <property type="molecule type" value="Genomic_DNA"/>
</dbReference>